<accession>A0A8S1F0Z0</accession>
<evidence type="ECO:0000313" key="3">
    <source>
        <dbReference type="EMBL" id="CAB3407623.1"/>
    </source>
</evidence>
<organism evidence="3 4">
    <name type="scientific">Caenorhabditis bovis</name>
    <dbReference type="NCBI Taxonomy" id="2654633"/>
    <lineage>
        <taxon>Eukaryota</taxon>
        <taxon>Metazoa</taxon>
        <taxon>Ecdysozoa</taxon>
        <taxon>Nematoda</taxon>
        <taxon>Chromadorea</taxon>
        <taxon>Rhabditida</taxon>
        <taxon>Rhabditina</taxon>
        <taxon>Rhabditomorpha</taxon>
        <taxon>Rhabditoidea</taxon>
        <taxon>Rhabditidae</taxon>
        <taxon>Peloderinae</taxon>
        <taxon>Caenorhabditis</taxon>
    </lineage>
</organism>
<proteinExistence type="predicted"/>
<keyword evidence="1" id="KW-0812">Transmembrane</keyword>
<comment type="caution">
    <text evidence="3">The sequence shown here is derived from an EMBL/GenBank/DDBJ whole genome shotgun (WGS) entry which is preliminary data.</text>
</comment>
<gene>
    <name evidence="3" type="ORF">CBOVIS_LOCUS9526</name>
</gene>
<dbReference type="PANTHER" id="PTHR31967:SF24">
    <property type="entry name" value="NUCLEOTIDE-DIPHOSPHO-SUGAR TRANSFERASE DOMAIN-CONTAINING PROTEIN"/>
    <property type="match status" value="1"/>
</dbReference>
<reference evidence="3 4" key="1">
    <citation type="submission" date="2020-04" db="EMBL/GenBank/DDBJ databases">
        <authorList>
            <person name="Laetsch R D."/>
            <person name="Stevens L."/>
            <person name="Kumar S."/>
            <person name="Blaxter L. M."/>
        </authorList>
    </citation>
    <scope>NUCLEOTIDE SEQUENCE [LARGE SCALE GENOMIC DNA]</scope>
</reference>
<evidence type="ECO:0000313" key="4">
    <source>
        <dbReference type="Proteomes" id="UP000494206"/>
    </source>
</evidence>
<keyword evidence="1" id="KW-0472">Membrane</keyword>
<dbReference type="AlphaFoldDB" id="A0A8S1F0Z0"/>
<protein>
    <recommendedName>
        <fullName evidence="2">Nucleotide-diphospho-sugar transferase domain-containing protein</fullName>
    </recommendedName>
</protein>
<keyword evidence="4" id="KW-1185">Reference proteome</keyword>
<sequence length="378" mass="44097">MVVSSSSSWPIFAVFSILAIVLLFKAITTISEDRYFRQRRIIEKLNELAELMPPIENPQFLEFVNLLKTMKEAPMIIFYDSSNIDILRNHICNLKFIPNTLPRLATISFDRQGFEMVSSEYPQIPNILIDLEPLKSQLSSNVQNRGYIIYQLILMTRARICAALARNSLDFWAMQQDSIWTGNLVGMRLDTRFPDANLIFDTVGNDQVEIYNRMRGWICGSTFFVRAGVVSTQFFEQVERLMRHRQSPDSAIMTYLCGNRKYKCQKLPHWIISSSDYFLAKRDIVPVVVQVDADQKAMSKMELFKKSRFVFRHKNGTCDTSAFVRIRHSIRNALKDKMLADPRSPEPLRTRIWYKLRSLLNIDPYNNKRFLQVHESLI</sequence>
<dbReference type="EMBL" id="CADEPM010000006">
    <property type="protein sequence ID" value="CAB3407623.1"/>
    <property type="molecule type" value="Genomic_DNA"/>
</dbReference>
<evidence type="ECO:0000259" key="2">
    <source>
        <dbReference type="Pfam" id="PF03407"/>
    </source>
</evidence>
<dbReference type="OrthoDB" id="5838555at2759"/>
<dbReference type="Proteomes" id="UP000494206">
    <property type="component" value="Unassembled WGS sequence"/>
</dbReference>
<name>A0A8S1F0Z0_9PELO</name>
<dbReference type="PANTHER" id="PTHR31967">
    <property type="entry name" value="GROUNDHOG (HEDGEHOG-LIKE FAMILY)-RELATED"/>
    <property type="match status" value="1"/>
</dbReference>
<dbReference type="InterPro" id="IPR005069">
    <property type="entry name" value="Nucl-diP-sugar_transferase"/>
</dbReference>
<keyword evidence="1" id="KW-1133">Transmembrane helix</keyword>
<dbReference type="Pfam" id="PF03407">
    <property type="entry name" value="Nucleotid_trans"/>
    <property type="match status" value="1"/>
</dbReference>
<evidence type="ECO:0000256" key="1">
    <source>
        <dbReference type="SAM" id="Phobius"/>
    </source>
</evidence>
<feature type="transmembrane region" description="Helical" evidence="1">
    <location>
        <begin position="12"/>
        <end position="30"/>
    </location>
</feature>
<feature type="domain" description="Nucleotide-diphospho-sugar transferase" evidence="2">
    <location>
        <begin position="101"/>
        <end position="303"/>
    </location>
</feature>